<organism evidence="2 3">
    <name type="scientific">Colletotrichum asianum</name>
    <dbReference type="NCBI Taxonomy" id="702518"/>
    <lineage>
        <taxon>Eukaryota</taxon>
        <taxon>Fungi</taxon>
        <taxon>Dikarya</taxon>
        <taxon>Ascomycota</taxon>
        <taxon>Pezizomycotina</taxon>
        <taxon>Sordariomycetes</taxon>
        <taxon>Hypocreomycetidae</taxon>
        <taxon>Glomerellales</taxon>
        <taxon>Glomerellaceae</taxon>
        <taxon>Colletotrichum</taxon>
        <taxon>Colletotrichum gloeosporioides species complex</taxon>
    </lineage>
</organism>
<proteinExistence type="predicted"/>
<reference evidence="2 3" key="1">
    <citation type="submission" date="2019-12" db="EMBL/GenBank/DDBJ databases">
        <title>A genome sequence resource for the geographically widespread anthracnose pathogen Colletotrichum asianum.</title>
        <authorList>
            <person name="Meng Y."/>
        </authorList>
    </citation>
    <scope>NUCLEOTIDE SEQUENCE [LARGE SCALE GENOMIC DNA]</scope>
    <source>
        <strain evidence="2 3">ICMP 18580</strain>
    </source>
</reference>
<dbReference type="PANTHER" id="PTHR33112">
    <property type="entry name" value="DOMAIN PROTEIN, PUTATIVE-RELATED"/>
    <property type="match status" value="1"/>
</dbReference>
<gene>
    <name evidence="2" type="ORF">GQ607_017258</name>
</gene>
<keyword evidence="3" id="KW-1185">Reference proteome</keyword>
<name>A0A8H3ZDX0_9PEZI</name>
<dbReference type="OrthoDB" id="5347061at2759"/>
<comment type="caution">
    <text evidence="2">The sequence shown here is derived from an EMBL/GenBank/DDBJ whole genome shotgun (WGS) entry which is preliminary data.</text>
</comment>
<dbReference type="AlphaFoldDB" id="A0A8H3ZDX0"/>
<evidence type="ECO:0000259" key="1">
    <source>
        <dbReference type="Pfam" id="PF06985"/>
    </source>
</evidence>
<dbReference type="PANTHER" id="PTHR33112:SF16">
    <property type="entry name" value="HETEROKARYON INCOMPATIBILITY DOMAIN-CONTAINING PROTEIN"/>
    <property type="match status" value="1"/>
</dbReference>
<feature type="domain" description="Heterokaryon incompatibility" evidence="1">
    <location>
        <begin position="188"/>
        <end position="341"/>
    </location>
</feature>
<accession>A0A8H3ZDX0</accession>
<sequence>MNQGDAMDSICTSCHCRKTFPWANCKLPFPQGYGVEPLEKWFASAVAGGCSLCQLGTAVAKDAISKFGYDDAFSLSSMFDNEIDSVIRLTLTLNCGSDENMTNQVRMVILARDGSLIDSNGYRLEPYNPILNTNATKDCIQQAQEWMKSCSSSHSTCHIRPKPLPTRIVDVSVDPPRLQITNSELGNFVALSHCWGFSVDGAGPPMTRRNSIGTHVRAIDQVTLPRNFKDAIAVTLALGFTYIWIDSLCIVQDDGEDWAKEAASMKSVYENAALVLATSSSDNVSRGILRQRSPYKEGTLSFDTCGVPGSGAITYRVIPNHAGWEPVVQGPIDARAWCFQERLMARRYLSFGSHEMLWECLDGSRCECGYKSIYYNVASGRIQHNTQSYNIETLIKEGREEMAFDSFSLYAVWARIIRIYSRRQLTHQSDKLVAITAVADRFREELEDQYLWGLWKRDFLSSLCWFALQPGDLSAPNMPSWTWASISARISMYFEAHDKDTVAMAEVLKYPEPLKSQEPIDVATPTIVLCGPMVEATVSIEDSGLATLDFLSAGHAEPLPAKLTTSDLWLDVPLETGTISLDHETTTSQRALAGVQRPGKFPVYLMSIFHRQGKLSPFLILGRSQASASHFRRLGFGRARDPEGSETGFSSKWTVAQAVIM</sequence>
<evidence type="ECO:0000313" key="3">
    <source>
        <dbReference type="Proteomes" id="UP000434172"/>
    </source>
</evidence>
<dbReference type="EMBL" id="WOWK01000200">
    <property type="protein sequence ID" value="KAF0315503.1"/>
    <property type="molecule type" value="Genomic_DNA"/>
</dbReference>
<dbReference type="Proteomes" id="UP000434172">
    <property type="component" value="Unassembled WGS sequence"/>
</dbReference>
<dbReference type="Pfam" id="PF06985">
    <property type="entry name" value="HET"/>
    <property type="match status" value="1"/>
</dbReference>
<protein>
    <submittedName>
        <fullName evidence="2">Heterokaryon incompatibility protein</fullName>
    </submittedName>
</protein>
<evidence type="ECO:0000313" key="2">
    <source>
        <dbReference type="EMBL" id="KAF0315503.1"/>
    </source>
</evidence>
<dbReference type="InterPro" id="IPR010730">
    <property type="entry name" value="HET"/>
</dbReference>